<dbReference type="InterPro" id="IPR054832">
    <property type="entry name" value="transpos_IS91"/>
</dbReference>
<dbReference type="EMBL" id="NWTN01000052">
    <property type="protein sequence ID" value="PRQ64480.1"/>
    <property type="molecule type" value="Genomic_DNA"/>
</dbReference>
<dbReference type="PANTHER" id="PTHR37023">
    <property type="entry name" value="TRANSPOSASE"/>
    <property type="match status" value="1"/>
</dbReference>
<evidence type="ECO:0000259" key="2">
    <source>
        <dbReference type="Pfam" id="PF14319"/>
    </source>
</evidence>
<dbReference type="InterPro" id="IPR007069">
    <property type="entry name" value="Transposase_32"/>
</dbReference>
<gene>
    <name evidence="4" type="ORF">COR51_14795</name>
    <name evidence="3" type="ORF">COR51_27305</name>
</gene>
<dbReference type="InterPro" id="IPR026889">
    <property type="entry name" value="Zn_Tnp"/>
</dbReference>
<dbReference type="PANTHER" id="PTHR37023:SF1">
    <property type="entry name" value="ISSOD25 TRANSPOSASE TNPA_ISSOD25"/>
    <property type="match status" value="1"/>
</dbReference>
<reference evidence="4 5" key="1">
    <citation type="submission" date="2017-09" db="EMBL/GenBank/DDBJ databases">
        <authorList>
            <person name="Girard L."/>
            <person name="Lami R."/>
            <person name="Suzuki M."/>
            <person name="Baudart J."/>
        </authorList>
    </citation>
    <scope>NUCLEOTIDE SEQUENCE</scope>
    <source>
        <strain evidence="4 5">17LN0615E</strain>
    </source>
</reference>
<evidence type="ECO:0000313" key="5">
    <source>
        <dbReference type="Proteomes" id="UP000238163"/>
    </source>
</evidence>
<keyword evidence="5" id="KW-1185">Reference proteome</keyword>
<name>A0ABX5DBF6_9VIBR</name>
<dbReference type="NCBIfam" id="NF033538">
    <property type="entry name" value="transpos_IS91"/>
    <property type="match status" value="1"/>
</dbReference>
<organism evidence="4 5">
    <name type="scientific">Vibrio mediterranei</name>
    <dbReference type="NCBI Taxonomy" id="689"/>
    <lineage>
        <taxon>Bacteria</taxon>
        <taxon>Pseudomonadati</taxon>
        <taxon>Pseudomonadota</taxon>
        <taxon>Gammaproteobacteria</taxon>
        <taxon>Vibrionales</taxon>
        <taxon>Vibrionaceae</taxon>
        <taxon>Vibrio</taxon>
    </lineage>
</organism>
<evidence type="ECO:0000313" key="4">
    <source>
        <dbReference type="EMBL" id="PRQ67030.1"/>
    </source>
</evidence>
<evidence type="ECO:0000313" key="3">
    <source>
        <dbReference type="EMBL" id="PRQ64480.1"/>
    </source>
</evidence>
<proteinExistence type="predicted"/>
<dbReference type="EMBL" id="NWTN01000008">
    <property type="protein sequence ID" value="PRQ67030.1"/>
    <property type="molecule type" value="Genomic_DNA"/>
</dbReference>
<dbReference type="Proteomes" id="UP000238163">
    <property type="component" value="Unassembled WGS sequence"/>
</dbReference>
<protein>
    <submittedName>
        <fullName evidence="4">IS91 family transposase</fullName>
    </submittedName>
</protein>
<feature type="domain" description="Transposase IS801/IS1294" evidence="1">
    <location>
        <begin position="153"/>
        <end position="330"/>
    </location>
</feature>
<comment type="caution">
    <text evidence="4">The sequence shown here is derived from an EMBL/GenBank/DDBJ whole genome shotgun (WGS) entry which is preliminary data.</text>
</comment>
<accession>A0ABX5DBF6</accession>
<sequence length="407" mass="48085">MLDMTHHSVNQPYQPCPTRYLFNKNRAWERLMATDSSLREIEIEEVTKMLACGQPVMGEKRYKCENEACFHEKTICLSCSSRACARCGKKSTDNWIMQQIERLPDCEWSHKTFTMPCEFWGLFHANRWLLDKLCTLAVDNLLYAAEKRGLDIGIFCAIHTFGRQLTWHPHIHASVTLGGVNQYGDWKPLRFDHKKVEKRWRNQVCNYLLSVYDELKIPDAEVNCRNFDEFRRLVESQRNRFWHVHFAKKTSSPKKTLNYLGRYLKRPPISGARLSHYRGDSTISFRYLDHHTGKYETETVGQLELIRRLIQHIPEKGFRMIRYFGFLANRVVGSRLSKVRESLGMRKEVKQVAPLRYGQMMKNFLKVDPFECVICKSRMRLITFKVEIGRRKLVNDAFAQRLDFRRA</sequence>
<dbReference type="Pfam" id="PF04986">
    <property type="entry name" value="Y2_Tnp"/>
    <property type="match status" value="1"/>
</dbReference>
<reference evidence="4 5" key="2">
    <citation type="submission" date="2018-03" db="EMBL/GenBank/DDBJ databases">
        <title>Genetic Diversity and Phenotypic Plasticity of AHL Mediated Quorum Sensing in Environmental Strains of Vibrio mediterranei.</title>
        <authorList>
            <person name="Lantoine F."/>
            <person name="Vouve F."/>
        </authorList>
    </citation>
    <scope>NUCLEOTIDE SEQUENCE [LARGE SCALE GENOMIC DNA]</scope>
    <source>
        <strain evidence="4 5">17LN0615E</strain>
    </source>
</reference>
<feature type="domain" description="Transposase zinc-binding" evidence="2">
    <location>
        <begin position="26"/>
        <end position="115"/>
    </location>
</feature>
<dbReference type="Pfam" id="PF14319">
    <property type="entry name" value="Zn_Tnp_IS91"/>
    <property type="match status" value="1"/>
</dbReference>
<evidence type="ECO:0000259" key="1">
    <source>
        <dbReference type="Pfam" id="PF04986"/>
    </source>
</evidence>